<evidence type="ECO:0000313" key="2">
    <source>
        <dbReference type="EMBL" id="KAK9975556.1"/>
    </source>
</evidence>
<dbReference type="Proteomes" id="UP001479290">
    <property type="component" value="Unassembled WGS sequence"/>
</dbReference>
<dbReference type="AlphaFoldDB" id="A0AAW2APB0"/>
<reference evidence="2 3" key="1">
    <citation type="submission" date="2024-05" db="EMBL/GenBank/DDBJ databases">
        <title>A high-quality chromosomal-level genome assembly of Topmouth culter (Culter alburnus).</title>
        <authorList>
            <person name="Zhao H."/>
        </authorList>
    </citation>
    <scope>NUCLEOTIDE SEQUENCE [LARGE SCALE GENOMIC DNA]</scope>
    <source>
        <strain evidence="2">CATC2023</strain>
        <tissue evidence="2">Muscle</tissue>
    </source>
</reference>
<dbReference type="EMBL" id="JAWDJR010000004">
    <property type="protein sequence ID" value="KAK9975556.1"/>
    <property type="molecule type" value="Genomic_DNA"/>
</dbReference>
<evidence type="ECO:0000313" key="3">
    <source>
        <dbReference type="Proteomes" id="UP001479290"/>
    </source>
</evidence>
<comment type="caution">
    <text evidence="2">The sequence shown here is derived from an EMBL/GenBank/DDBJ whole genome shotgun (WGS) entry which is preliminary data.</text>
</comment>
<proteinExistence type="predicted"/>
<sequence>MNVLRTGGAGSPPAAVVQGADAGDGSGLTEQGYPPGESPSIFFIRSSLAAAAVTPRPLALRSASPGLRFSTHGRGAGCRAQQNPGCDRLLQLAGMRLRS</sequence>
<accession>A0AAW2APB0</accession>
<name>A0AAW2APB0_CULAL</name>
<feature type="compositionally biased region" description="Low complexity" evidence="1">
    <location>
        <begin position="14"/>
        <end position="23"/>
    </location>
</feature>
<evidence type="ECO:0000256" key="1">
    <source>
        <dbReference type="SAM" id="MobiDB-lite"/>
    </source>
</evidence>
<protein>
    <submittedName>
        <fullName evidence="2">Uncharacterized protein</fullName>
    </submittedName>
</protein>
<gene>
    <name evidence="2" type="ORF">ABG768_020807</name>
</gene>
<feature type="region of interest" description="Disordered" evidence="1">
    <location>
        <begin position="1"/>
        <end position="36"/>
    </location>
</feature>
<keyword evidence="3" id="KW-1185">Reference proteome</keyword>
<organism evidence="2 3">
    <name type="scientific">Culter alburnus</name>
    <name type="common">Topmouth culter</name>
    <dbReference type="NCBI Taxonomy" id="194366"/>
    <lineage>
        <taxon>Eukaryota</taxon>
        <taxon>Metazoa</taxon>
        <taxon>Chordata</taxon>
        <taxon>Craniata</taxon>
        <taxon>Vertebrata</taxon>
        <taxon>Euteleostomi</taxon>
        <taxon>Actinopterygii</taxon>
        <taxon>Neopterygii</taxon>
        <taxon>Teleostei</taxon>
        <taxon>Ostariophysi</taxon>
        <taxon>Cypriniformes</taxon>
        <taxon>Xenocyprididae</taxon>
        <taxon>Xenocypridinae</taxon>
        <taxon>Culter</taxon>
    </lineage>
</organism>